<evidence type="ECO:0000256" key="1">
    <source>
        <dbReference type="SAM" id="Phobius"/>
    </source>
</evidence>
<keyword evidence="1" id="KW-0472">Membrane</keyword>
<dbReference type="RefSeq" id="WP_345200340.1">
    <property type="nucleotide sequence ID" value="NZ_BAABHX010000001.1"/>
</dbReference>
<feature type="transmembrane region" description="Helical" evidence="1">
    <location>
        <begin position="59"/>
        <end position="76"/>
    </location>
</feature>
<comment type="caution">
    <text evidence="2">The sequence shown here is derived from an EMBL/GenBank/DDBJ whole genome shotgun (WGS) entry which is preliminary data.</text>
</comment>
<sequence length="199" mass="23873">MRSLKNLDIEKSIESKKLVYEESWSDKFDAVGRYFIFSILIFYSFLVFKEIKPSPNNSLDYFVLSSLLTFCLYSSYCKFTEKNLKEIKFYIHKEEAKRRILEYGKKYKYRISKISSNLIFFNEPINGFSGWGEEKTTVIFFQDQSIFYTVIQNGRKTNAPVLISQHFIRKDFKKILNQKKFDLNPKKSYFDRFFNDPIN</sequence>
<proteinExistence type="predicted"/>
<dbReference type="Proteomes" id="UP001500353">
    <property type="component" value="Unassembled WGS sequence"/>
</dbReference>
<evidence type="ECO:0000313" key="3">
    <source>
        <dbReference type="Proteomes" id="UP001500353"/>
    </source>
</evidence>
<accession>A0ABP9M094</accession>
<dbReference type="EMBL" id="BAABHX010000001">
    <property type="protein sequence ID" value="GAA5085814.1"/>
    <property type="molecule type" value="Genomic_DNA"/>
</dbReference>
<evidence type="ECO:0008006" key="4">
    <source>
        <dbReference type="Google" id="ProtNLM"/>
    </source>
</evidence>
<gene>
    <name evidence="2" type="ORF">GCM10023210_06980</name>
</gene>
<reference evidence="3" key="1">
    <citation type="journal article" date="2019" name="Int. J. Syst. Evol. Microbiol.">
        <title>The Global Catalogue of Microorganisms (GCM) 10K type strain sequencing project: providing services to taxonomists for standard genome sequencing and annotation.</title>
        <authorList>
            <consortium name="The Broad Institute Genomics Platform"/>
            <consortium name="The Broad Institute Genome Sequencing Center for Infectious Disease"/>
            <person name="Wu L."/>
            <person name="Ma J."/>
        </authorList>
    </citation>
    <scope>NUCLEOTIDE SEQUENCE [LARGE SCALE GENOMIC DNA]</scope>
    <source>
        <strain evidence="3">JCM 18019</strain>
    </source>
</reference>
<keyword evidence="1" id="KW-1133">Transmembrane helix</keyword>
<keyword evidence="3" id="KW-1185">Reference proteome</keyword>
<feature type="transmembrane region" description="Helical" evidence="1">
    <location>
        <begin position="30"/>
        <end position="47"/>
    </location>
</feature>
<keyword evidence="1" id="KW-0812">Transmembrane</keyword>
<protein>
    <recommendedName>
        <fullName evidence="4">YcxB-like protein domain-containing protein</fullName>
    </recommendedName>
</protein>
<name>A0ABP9M094_9FLAO</name>
<organism evidence="2 3">
    <name type="scientific">Chryseobacterium ginsengisoli</name>
    <dbReference type="NCBI Taxonomy" id="363853"/>
    <lineage>
        <taxon>Bacteria</taxon>
        <taxon>Pseudomonadati</taxon>
        <taxon>Bacteroidota</taxon>
        <taxon>Flavobacteriia</taxon>
        <taxon>Flavobacteriales</taxon>
        <taxon>Weeksellaceae</taxon>
        <taxon>Chryseobacterium group</taxon>
        <taxon>Chryseobacterium</taxon>
    </lineage>
</organism>
<evidence type="ECO:0000313" key="2">
    <source>
        <dbReference type="EMBL" id="GAA5085814.1"/>
    </source>
</evidence>